<reference evidence="1 2" key="1">
    <citation type="submission" date="2019-06" db="EMBL/GenBank/DDBJ databases">
        <title>Sequencing the genomes of 1000 actinobacteria strains.</title>
        <authorList>
            <person name="Klenk H.-P."/>
        </authorList>
    </citation>
    <scope>NUCLEOTIDE SEQUENCE [LARGE SCALE GENOMIC DNA]</scope>
    <source>
        <strain evidence="1 2">DSM 20169</strain>
    </source>
</reference>
<protein>
    <submittedName>
        <fullName evidence="1">Putative nucleotidyltransferase-like protein</fullName>
    </submittedName>
</protein>
<keyword evidence="2" id="KW-1185">Reference proteome</keyword>
<keyword evidence="1" id="KW-0808">Transferase</keyword>
<gene>
    <name evidence="1" type="ORF">FB560_2799</name>
</gene>
<dbReference type="RefSeq" id="WP_141872917.1">
    <property type="nucleotide sequence ID" value="NZ_VFOX01000001.1"/>
</dbReference>
<dbReference type="OrthoDB" id="3782133at2"/>
<proteinExistence type="predicted"/>
<evidence type="ECO:0000313" key="2">
    <source>
        <dbReference type="Proteomes" id="UP000317209"/>
    </source>
</evidence>
<comment type="caution">
    <text evidence="1">The sequence shown here is derived from an EMBL/GenBank/DDBJ whole genome shotgun (WGS) entry which is preliminary data.</text>
</comment>
<evidence type="ECO:0000313" key="1">
    <source>
        <dbReference type="EMBL" id="TQL87132.1"/>
    </source>
</evidence>
<dbReference type="AlphaFoldDB" id="A0A543BQP9"/>
<dbReference type="EMBL" id="VFOX01000001">
    <property type="protein sequence ID" value="TQL87132.1"/>
    <property type="molecule type" value="Genomic_DNA"/>
</dbReference>
<organism evidence="1 2">
    <name type="scientific">Microbacterium saperdae</name>
    <dbReference type="NCBI Taxonomy" id="69368"/>
    <lineage>
        <taxon>Bacteria</taxon>
        <taxon>Bacillati</taxon>
        <taxon>Actinomycetota</taxon>
        <taxon>Actinomycetes</taxon>
        <taxon>Micrococcales</taxon>
        <taxon>Microbacteriaceae</taxon>
        <taxon>Microbacterium</taxon>
    </lineage>
</organism>
<sequence length="375" mass="41235">MSYWVAASFGALDVREHDLAADGYEFVVTPVDPAPPQMLWGEGAALWFQALDSAIDDSRVDQSTRETLAQLHELGVVVRTESPVVTSGRLSRPWLISFQHELVYALLSNVAREAGIDIIFIKGPVLHAQGLRDKEHSGDVDCWVRPGDEKVLVAAMERWGWRVARAAFDGTIVAHSRALVPGAWGCEIDVHTRFPGVTTDVSVAFDFVLAGAARHTFAGAVVHVPSRPVHAVIYALHELRPVAGVQHTADQRARAVRALSSAGEETVDATETLGAGFVLRSALAESFPDADLSQIGTRVPWDWGWRSIASVPRRQLAAVRLLPWGERARVLVRLLWPSTDASQLMRAAAVRPRKRLFVVRVQRLKDGVIRLVRNT</sequence>
<accession>A0A543BQP9</accession>
<dbReference type="Proteomes" id="UP000317209">
    <property type="component" value="Unassembled WGS sequence"/>
</dbReference>
<dbReference type="GO" id="GO:0016740">
    <property type="term" value="F:transferase activity"/>
    <property type="evidence" value="ECO:0007669"/>
    <property type="project" value="UniProtKB-KW"/>
</dbReference>
<name>A0A543BQP9_9MICO</name>